<dbReference type="InterPro" id="IPR029063">
    <property type="entry name" value="SAM-dependent_MTases_sf"/>
</dbReference>
<accession>A0A7S0D445</accession>
<gene>
    <name evidence="1" type="ORF">LAMO00422_LOCUS6919</name>
</gene>
<evidence type="ECO:0000313" key="1">
    <source>
        <dbReference type="EMBL" id="CAD8442771.1"/>
    </source>
</evidence>
<dbReference type="AlphaFoldDB" id="A0A7S0D445"/>
<protein>
    <submittedName>
        <fullName evidence="1">Uncharacterized protein</fullName>
    </submittedName>
</protein>
<reference evidence="1" key="1">
    <citation type="submission" date="2021-01" db="EMBL/GenBank/DDBJ databases">
        <authorList>
            <person name="Corre E."/>
            <person name="Pelletier E."/>
            <person name="Niang G."/>
            <person name="Scheremetjew M."/>
            <person name="Finn R."/>
            <person name="Kale V."/>
            <person name="Holt S."/>
            <person name="Cochrane G."/>
            <person name="Meng A."/>
            <person name="Brown T."/>
            <person name="Cohen L."/>
        </authorList>
    </citation>
    <scope>NUCLEOTIDE SEQUENCE</scope>
    <source>
        <strain evidence="1">CCMP2058</strain>
    </source>
</reference>
<name>A0A7S0D445_9EUKA</name>
<proteinExistence type="predicted"/>
<organism evidence="1">
    <name type="scientific">Amorphochlora amoebiformis</name>
    <dbReference type="NCBI Taxonomy" id="1561963"/>
    <lineage>
        <taxon>Eukaryota</taxon>
        <taxon>Sar</taxon>
        <taxon>Rhizaria</taxon>
        <taxon>Cercozoa</taxon>
        <taxon>Chlorarachniophyceae</taxon>
        <taxon>Amorphochlora</taxon>
    </lineage>
</organism>
<sequence>MTKCLLWNLLKTPLSTPQRKKGIFLTLKGIQERLNENTDRSNMYFAEVERILDARKQIPLRDTTLQHQNNWKYPQNSDFSQMAQTLIKGMKTYLDGYDDLSPPILDIMSNYEPIMQILVASIPPKSTVLELGIGSGAVASVVQRVLSDPSQHIAIEPFPGTYGKGLSFLTRIVFPNFQFRLKTGILGNISSAQPIRIGNVTKQPYEVTLNSLASLEKLTTRPFSAIIADCNGAFPEILMENPRLLETSRWIVVKHDHGPERAKRVVHMLRDHGFSLTFGMAAESWGYDEKFGVFYEEIWEKKSNHEDVTRGDLEAESEERILEQDAERIRADAFEANMQPVGVRSVQDLDKGVDEIDEEDWKRVSRIPGGAINDDFDSFGLN</sequence>
<dbReference type="SUPFAM" id="SSF53335">
    <property type="entry name" value="S-adenosyl-L-methionine-dependent methyltransferases"/>
    <property type="match status" value="1"/>
</dbReference>
<dbReference type="EMBL" id="HBEM01009870">
    <property type="protein sequence ID" value="CAD8442771.1"/>
    <property type="molecule type" value="Transcribed_RNA"/>
</dbReference>